<dbReference type="PANTHER" id="PTHR10778:SF8">
    <property type="entry name" value="ADENOSINE 3'-PHOSPHO 5'-PHOSPHOSULFATE TRANSPORTER 2"/>
    <property type="match status" value="1"/>
</dbReference>
<dbReference type="GO" id="GO:0046964">
    <property type="term" value="F:3'-phosphoadenosine 5'-phosphosulfate transmembrane transporter activity"/>
    <property type="evidence" value="ECO:0007669"/>
    <property type="project" value="TreeGrafter"/>
</dbReference>
<dbReference type="SUPFAM" id="SSF103481">
    <property type="entry name" value="Multidrug resistance efflux transporter EmrE"/>
    <property type="match status" value="1"/>
</dbReference>
<dbReference type="KEGG" id="gtt:GUITHDRAFT_105525"/>
<evidence type="ECO:0000256" key="6">
    <source>
        <dbReference type="SAM" id="Phobius"/>
    </source>
</evidence>
<dbReference type="OrthoDB" id="1601at2759"/>
<dbReference type="GO" id="GO:0000139">
    <property type="term" value="C:Golgi membrane"/>
    <property type="evidence" value="ECO:0007669"/>
    <property type="project" value="TreeGrafter"/>
</dbReference>
<evidence type="ECO:0000256" key="3">
    <source>
        <dbReference type="ARBA" id="ARBA00022692"/>
    </source>
</evidence>
<feature type="transmembrane region" description="Helical" evidence="6">
    <location>
        <begin position="292"/>
        <end position="310"/>
    </location>
</feature>
<reference evidence="9" key="2">
    <citation type="submission" date="2012-11" db="EMBL/GenBank/DDBJ databases">
        <authorList>
            <person name="Kuo A."/>
            <person name="Curtis B.A."/>
            <person name="Tanifuji G."/>
            <person name="Burki F."/>
            <person name="Gruber A."/>
            <person name="Irimia M."/>
            <person name="Maruyama S."/>
            <person name="Arias M.C."/>
            <person name="Ball S.G."/>
            <person name="Gile G.H."/>
            <person name="Hirakawa Y."/>
            <person name="Hopkins J.F."/>
            <person name="Rensing S.A."/>
            <person name="Schmutz J."/>
            <person name="Symeonidi A."/>
            <person name="Elias M."/>
            <person name="Eveleigh R.J."/>
            <person name="Herman E.K."/>
            <person name="Klute M.J."/>
            <person name="Nakayama T."/>
            <person name="Obornik M."/>
            <person name="Reyes-Prieto A."/>
            <person name="Armbrust E.V."/>
            <person name="Aves S.J."/>
            <person name="Beiko R.G."/>
            <person name="Coutinho P."/>
            <person name="Dacks J.B."/>
            <person name="Durnford D.G."/>
            <person name="Fast N.M."/>
            <person name="Green B.R."/>
            <person name="Grisdale C."/>
            <person name="Hempe F."/>
            <person name="Henrissat B."/>
            <person name="Hoppner M.P."/>
            <person name="Ishida K.-I."/>
            <person name="Kim E."/>
            <person name="Koreny L."/>
            <person name="Kroth P.G."/>
            <person name="Liu Y."/>
            <person name="Malik S.-B."/>
            <person name="Maier U.G."/>
            <person name="McRose D."/>
            <person name="Mock T."/>
            <person name="Neilson J.A."/>
            <person name="Onodera N.T."/>
            <person name="Poole A.M."/>
            <person name="Pritham E.J."/>
            <person name="Richards T.A."/>
            <person name="Rocap G."/>
            <person name="Roy S.W."/>
            <person name="Sarai C."/>
            <person name="Schaack S."/>
            <person name="Shirato S."/>
            <person name="Slamovits C.H."/>
            <person name="Spencer D.F."/>
            <person name="Suzuki S."/>
            <person name="Worden A.Z."/>
            <person name="Zauner S."/>
            <person name="Barry K."/>
            <person name="Bell C."/>
            <person name="Bharti A.K."/>
            <person name="Crow J.A."/>
            <person name="Grimwood J."/>
            <person name="Kramer R."/>
            <person name="Lindquist E."/>
            <person name="Lucas S."/>
            <person name="Salamov A."/>
            <person name="McFadden G.I."/>
            <person name="Lane C.E."/>
            <person name="Keeling P.J."/>
            <person name="Gray M.W."/>
            <person name="Grigoriev I.V."/>
            <person name="Archibald J.M."/>
        </authorList>
    </citation>
    <scope>NUCLEOTIDE SEQUENCE</scope>
    <source>
        <strain evidence="9">CCMP2712</strain>
    </source>
</reference>
<reference evidence="8" key="3">
    <citation type="submission" date="2015-06" db="UniProtKB">
        <authorList>
            <consortium name="EnsemblProtists"/>
        </authorList>
    </citation>
    <scope>IDENTIFICATION</scope>
</reference>
<evidence type="ECO:0000256" key="1">
    <source>
        <dbReference type="ARBA" id="ARBA00004141"/>
    </source>
</evidence>
<organism evidence="7">
    <name type="scientific">Guillardia theta (strain CCMP2712)</name>
    <name type="common">Cryptophyte</name>
    <dbReference type="NCBI Taxonomy" id="905079"/>
    <lineage>
        <taxon>Eukaryota</taxon>
        <taxon>Cryptophyceae</taxon>
        <taxon>Pyrenomonadales</taxon>
        <taxon>Geminigeraceae</taxon>
        <taxon>Guillardia</taxon>
    </lineage>
</organism>
<gene>
    <name evidence="7" type="ORF">GUITHDRAFT_105525</name>
</gene>
<dbReference type="GO" id="GO:0005789">
    <property type="term" value="C:endoplasmic reticulum membrane"/>
    <property type="evidence" value="ECO:0007669"/>
    <property type="project" value="TreeGrafter"/>
</dbReference>
<evidence type="ECO:0008006" key="10">
    <source>
        <dbReference type="Google" id="ProtNLM"/>
    </source>
</evidence>
<evidence type="ECO:0000256" key="4">
    <source>
        <dbReference type="ARBA" id="ARBA00022989"/>
    </source>
</evidence>
<dbReference type="InterPro" id="IPR013657">
    <property type="entry name" value="SCL35B1-4/HUT1"/>
</dbReference>
<feature type="transmembrane region" description="Helical" evidence="6">
    <location>
        <begin position="264"/>
        <end position="286"/>
    </location>
</feature>
<protein>
    <recommendedName>
        <fullName evidence="10">Sugar phosphate transporter domain-containing protein</fullName>
    </recommendedName>
</protein>
<keyword evidence="5 6" id="KW-0472">Membrane</keyword>
<dbReference type="RefSeq" id="XP_005835881.1">
    <property type="nucleotide sequence ID" value="XM_005835824.1"/>
</dbReference>
<dbReference type="PANTHER" id="PTHR10778">
    <property type="entry name" value="SOLUTE CARRIER FAMILY 35 MEMBER B"/>
    <property type="match status" value="1"/>
</dbReference>
<evidence type="ECO:0000313" key="9">
    <source>
        <dbReference type="Proteomes" id="UP000011087"/>
    </source>
</evidence>
<dbReference type="EnsemblProtists" id="EKX48901">
    <property type="protein sequence ID" value="EKX48901"/>
    <property type="gene ID" value="GUITHDRAFT_105525"/>
</dbReference>
<name>L1JK85_GUITC</name>
<evidence type="ECO:0000313" key="8">
    <source>
        <dbReference type="EnsemblProtists" id="EKX48901"/>
    </source>
</evidence>
<keyword evidence="2" id="KW-0813">Transport</keyword>
<evidence type="ECO:0000256" key="2">
    <source>
        <dbReference type="ARBA" id="ARBA00022448"/>
    </source>
</evidence>
<evidence type="ECO:0000313" key="7">
    <source>
        <dbReference type="EMBL" id="EKX48901.1"/>
    </source>
</evidence>
<dbReference type="OMA" id="QIMFKSA"/>
<dbReference type="InterPro" id="IPR037185">
    <property type="entry name" value="EmrE-like"/>
</dbReference>
<feature type="transmembrane region" description="Helical" evidence="6">
    <location>
        <begin position="134"/>
        <end position="154"/>
    </location>
</feature>
<dbReference type="GeneID" id="17305372"/>
<feature type="transmembrane region" description="Helical" evidence="6">
    <location>
        <begin position="237"/>
        <end position="257"/>
    </location>
</feature>
<comment type="subcellular location">
    <subcellularLocation>
        <location evidence="1">Membrane</location>
        <topology evidence="1">Multi-pass membrane protein</topology>
    </subcellularLocation>
</comment>
<dbReference type="Proteomes" id="UP000011087">
    <property type="component" value="Unassembled WGS sequence"/>
</dbReference>
<accession>L1JK85</accession>
<proteinExistence type="predicted"/>
<dbReference type="Pfam" id="PF08449">
    <property type="entry name" value="UAA"/>
    <property type="match status" value="1"/>
</dbReference>
<sequence length="353" mass="39172">MKELRLFWICTLVIGSHTATSYLEEVLFKQYHFKHAFFMVMIMCLLYSFLYVLYKVSNEGGSKGLRFPVCEALQDKSIRVVMFWLCLAYACSNGVSKLALAFVSIPTQIVFKSCKLVAVMIGSSFILGKTYSFFEYMVAGGLVLGMILFAGADFVGGPSSILETNLQTIIGLLLLLLALCFDSVLGNLQEKVQKSNVCDEYELMFVQSIFSAFCIIIFTAITGELQEGILECFNNKAVFVCEIAWGLFNMIGTVMLLKVAGEFSAVTAVLTSFIRKFSSLLLSYMIFPKPFTAAHCLGLVLVFGSIAMHATHKKKAKEHNTHAHPHMLNANGREKGIVKDGEELQVLIHGSEE</sequence>
<dbReference type="AlphaFoldDB" id="L1JK85"/>
<dbReference type="HOGENOM" id="CLU_036019_2_0_1"/>
<feature type="transmembrane region" description="Helical" evidence="6">
    <location>
        <begin position="109"/>
        <end position="127"/>
    </location>
</feature>
<keyword evidence="4 6" id="KW-1133">Transmembrane helix</keyword>
<keyword evidence="3 6" id="KW-0812">Transmembrane</keyword>
<feature type="transmembrane region" description="Helical" evidence="6">
    <location>
        <begin position="35"/>
        <end position="54"/>
    </location>
</feature>
<reference evidence="7 9" key="1">
    <citation type="journal article" date="2012" name="Nature">
        <title>Algal genomes reveal evolutionary mosaicism and the fate of nucleomorphs.</title>
        <authorList>
            <consortium name="DOE Joint Genome Institute"/>
            <person name="Curtis B.A."/>
            <person name="Tanifuji G."/>
            <person name="Burki F."/>
            <person name="Gruber A."/>
            <person name="Irimia M."/>
            <person name="Maruyama S."/>
            <person name="Arias M.C."/>
            <person name="Ball S.G."/>
            <person name="Gile G.H."/>
            <person name="Hirakawa Y."/>
            <person name="Hopkins J.F."/>
            <person name="Kuo A."/>
            <person name="Rensing S.A."/>
            <person name="Schmutz J."/>
            <person name="Symeonidi A."/>
            <person name="Elias M."/>
            <person name="Eveleigh R.J."/>
            <person name="Herman E.K."/>
            <person name="Klute M.J."/>
            <person name="Nakayama T."/>
            <person name="Obornik M."/>
            <person name="Reyes-Prieto A."/>
            <person name="Armbrust E.V."/>
            <person name="Aves S.J."/>
            <person name="Beiko R.G."/>
            <person name="Coutinho P."/>
            <person name="Dacks J.B."/>
            <person name="Durnford D.G."/>
            <person name="Fast N.M."/>
            <person name="Green B.R."/>
            <person name="Grisdale C.J."/>
            <person name="Hempel F."/>
            <person name="Henrissat B."/>
            <person name="Hoppner M.P."/>
            <person name="Ishida K."/>
            <person name="Kim E."/>
            <person name="Koreny L."/>
            <person name="Kroth P.G."/>
            <person name="Liu Y."/>
            <person name="Malik S.B."/>
            <person name="Maier U.G."/>
            <person name="McRose D."/>
            <person name="Mock T."/>
            <person name="Neilson J.A."/>
            <person name="Onodera N.T."/>
            <person name="Poole A.M."/>
            <person name="Pritham E.J."/>
            <person name="Richards T.A."/>
            <person name="Rocap G."/>
            <person name="Roy S.W."/>
            <person name="Sarai C."/>
            <person name="Schaack S."/>
            <person name="Shirato S."/>
            <person name="Slamovits C.H."/>
            <person name="Spencer D.F."/>
            <person name="Suzuki S."/>
            <person name="Worden A.Z."/>
            <person name="Zauner S."/>
            <person name="Barry K."/>
            <person name="Bell C."/>
            <person name="Bharti A.K."/>
            <person name="Crow J.A."/>
            <person name="Grimwood J."/>
            <person name="Kramer R."/>
            <person name="Lindquist E."/>
            <person name="Lucas S."/>
            <person name="Salamov A."/>
            <person name="McFadden G.I."/>
            <person name="Lane C.E."/>
            <person name="Keeling P.J."/>
            <person name="Gray M.W."/>
            <person name="Grigoriev I.V."/>
            <person name="Archibald J.M."/>
        </authorList>
    </citation>
    <scope>NUCLEOTIDE SEQUENCE</scope>
    <source>
        <strain evidence="7 9">CCMP2712</strain>
    </source>
</reference>
<feature type="transmembrane region" description="Helical" evidence="6">
    <location>
        <begin position="166"/>
        <end position="185"/>
    </location>
</feature>
<keyword evidence="9" id="KW-1185">Reference proteome</keyword>
<dbReference type="PaxDb" id="55529-EKX48901"/>
<feature type="transmembrane region" description="Helical" evidence="6">
    <location>
        <begin position="81"/>
        <end position="103"/>
    </location>
</feature>
<feature type="transmembrane region" description="Helical" evidence="6">
    <location>
        <begin position="205"/>
        <end position="225"/>
    </location>
</feature>
<evidence type="ECO:0000256" key="5">
    <source>
        <dbReference type="ARBA" id="ARBA00023136"/>
    </source>
</evidence>
<dbReference type="EMBL" id="JH992984">
    <property type="protein sequence ID" value="EKX48901.1"/>
    <property type="molecule type" value="Genomic_DNA"/>
</dbReference>
<dbReference type="eggNOG" id="KOG1582">
    <property type="taxonomic scope" value="Eukaryota"/>
</dbReference>